<dbReference type="OrthoDB" id="680029at2759"/>
<feature type="non-terminal residue" evidence="1">
    <location>
        <position position="1"/>
    </location>
</feature>
<evidence type="ECO:0000313" key="1">
    <source>
        <dbReference type="EMBL" id="KMZ75275.1"/>
    </source>
</evidence>
<gene>
    <name evidence="1" type="ORF">ZOSMA_116G00010</name>
</gene>
<comment type="caution">
    <text evidence="1">The sequence shown here is derived from an EMBL/GenBank/DDBJ whole genome shotgun (WGS) entry which is preliminary data.</text>
</comment>
<dbReference type="EMBL" id="LFYR01000182">
    <property type="protein sequence ID" value="KMZ75275.1"/>
    <property type="molecule type" value="Genomic_DNA"/>
</dbReference>
<dbReference type="Proteomes" id="UP000036987">
    <property type="component" value="Unassembled WGS sequence"/>
</dbReference>
<evidence type="ECO:0000313" key="2">
    <source>
        <dbReference type="Proteomes" id="UP000036987"/>
    </source>
</evidence>
<sequence length="50" mass="5433">SLKKNILNGSVASEIWKVNFSSDKSLILDFQNNDLNSITGDVIPPSNVSI</sequence>
<name>A0A0K9Q491_ZOSMR</name>
<keyword evidence="2" id="KW-1185">Reference proteome</keyword>
<keyword evidence="1" id="KW-0808">Transferase</keyword>
<keyword evidence="1" id="KW-0418">Kinase</keyword>
<feature type="non-terminal residue" evidence="1">
    <location>
        <position position="50"/>
    </location>
</feature>
<organism evidence="1 2">
    <name type="scientific">Zostera marina</name>
    <name type="common">Eelgrass</name>
    <dbReference type="NCBI Taxonomy" id="29655"/>
    <lineage>
        <taxon>Eukaryota</taxon>
        <taxon>Viridiplantae</taxon>
        <taxon>Streptophyta</taxon>
        <taxon>Embryophyta</taxon>
        <taxon>Tracheophyta</taxon>
        <taxon>Spermatophyta</taxon>
        <taxon>Magnoliopsida</taxon>
        <taxon>Liliopsida</taxon>
        <taxon>Zosteraceae</taxon>
        <taxon>Zostera</taxon>
    </lineage>
</organism>
<proteinExistence type="predicted"/>
<dbReference type="GO" id="GO:0016301">
    <property type="term" value="F:kinase activity"/>
    <property type="evidence" value="ECO:0007669"/>
    <property type="project" value="UniProtKB-KW"/>
</dbReference>
<keyword evidence="1" id="KW-0675">Receptor</keyword>
<protein>
    <submittedName>
        <fullName evidence="1">Putative LRR receptor-like serine/threonine-protein kinase</fullName>
    </submittedName>
</protein>
<dbReference type="AlphaFoldDB" id="A0A0K9Q491"/>
<reference evidence="2" key="1">
    <citation type="journal article" date="2016" name="Nature">
        <title>The genome of the seagrass Zostera marina reveals angiosperm adaptation to the sea.</title>
        <authorList>
            <person name="Olsen J.L."/>
            <person name="Rouze P."/>
            <person name="Verhelst B."/>
            <person name="Lin Y.-C."/>
            <person name="Bayer T."/>
            <person name="Collen J."/>
            <person name="Dattolo E."/>
            <person name="De Paoli E."/>
            <person name="Dittami S."/>
            <person name="Maumus F."/>
            <person name="Michel G."/>
            <person name="Kersting A."/>
            <person name="Lauritano C."/>
            <person name="Lohaus R."/>
            <person name="Toepel M."/>
            <person name="Tonon T."/>
            <person name="Vanneste K."/>
            <person name="Amirebrahimi M."/>
            <person name="Brakel J."/>
            <person name="Bostroem C."/>
            <person name="Chovatia M."/>
            <person name="Grimwood J."/>
            <person name="Jenkins J.W."/>
            <person name="Jueterbock A."/>
            <person name="Mraz A."/>
            <person name="Stam W.T."/>
            <person name="Tice H."/>
            <person name="Bornberg-Bauer E."/>
            <person name="Green P.J."/>
            <person name="Pearson G.A."/>
            <person name="Procaccini G."/>
            <person name="Duarte C.M."/>
            <person name="Schmutz J."/>
            <person name="Reusch T.B.H."/>
            <person name="Van de Peer Y."/>
        </authorList>
    </citation>
    <scope>NUCLEOTIDE SEQUENCE [LARGE SCALE GENOMIC DNA]</scope>
    <source>
        <strain evidence="2">cv. Finnish</strain>
    </source>
</reference>
<accession>A0A0K9Q491</accession>